<protein>
    <submittedName>
        <fullName evidence="1">Uncharacterized protein</fullName>
    </submittedName>
</protein>
<dbReference type="EMBL" id="BJLA01000003">
    <property type="protein sequence ID" value="GEA30233.1"/>
    <property type="molecule type" value="Genomic_DNA"/>
</dbReference>
<evidence type="ECO:0000313" key="1">
    <source>
        <dbReference type="EMBL" id="GEA30233.1"/>
    </source>
</evidence>
<sequence length="64" mass="7175">MPSSRDISFSQISDLVEKLMQIALAICIHYSIESFVLSKLHTVSLMYLQLDYIGQALDLLVSVS</sequence>
<organism evidence="1 2">
    <name type="scientific">Clostridium diolis</name>
    <dbReference type="NCBI Taxonomy" id="223919"/>
    <lineage>
        <taxon>Bacteria</taxon>
        <taxon>Bacillati</taxon>
        <taxon>Bacillota</taxon>
        <taxon>Clostridia</taxon>
        <taxon>Eubacteriales</taxon>
        <taxon>Clostridiaceae</taxon>
        <taxon>Clostridium</taxon>
    </lineage>
</organism>
<dbReference type="Proteomes" id="UP000325212">
    <property type="component" value="Unassembled WGS sequence"/>
</dbReference>
<evidence type="ECO:0000313" key="2">
    <source>
        <dbReference type="Proteomes" id="UP000325212"/>
    </source>
</evidence>
<reference evidence="1 2" key="1">
    <citation type="submission" date="2019-06" db="EMBL/GenBank/DDBJ databases">
        <title>Draft genome sequence of Clostridium diolis DSM 15410.</title>
        <authorList>
            <person name="Kobayashi H."/>
            <person name="Tanizawa Y."/>
            <person name="Tohno M."/>
        </authorList>
    </citation>
    <scope>NUCLEOTIDE SEQUENCE [LARGE SCALE GENOMIC DNA]</scope>
    <source>
        <strain evidence="1 2">DSM 15410</strain>
    </source>
</reference>
<dbReference type="AlphaFoldDB" id="A0AAV3VXH1"/>
<comment type="caution">
    <text evidence="1">The sequence shown here is derived from an EMBL/GenBank/DDBJ whole genome shotgun (WGS) entry which is preliminary data.</text>
</comment>
<accession>A0AAV3VXH1</accession>
<gene>
    <name evidence="1" type="ORF">CDIOL_11560</name>
</gene>
<proteinExistence type="predicted"/>
<name>A0AAV3VXH1_9CLOT</name>
<keyword evidence="2" id="KW-1185">Reference proteome</keyword>